<dbReference type="AlphaFoldDB" id="A0AAD7HVP3"/>
<evidence type="ECO:0000313" key="2">
    <source>
        <dbReference type="Proteomes" id="UP001215280"/>
    </source>
</evidence>
<evidence type="ECO:0000313" key="1">
    <source>
        <dbReference type="EMBL" id="KAJ7729252.1"/>
    </source>
</evidence>
<evidence type="ECO:0008006" key="3">
    <source>
        <dbReference type="Google" id="ProtNLM"/>
    </source>
</evidence>
<dbReference type="SUPFAM" id="SSF56112">
    <property type="entry name" value="Protein kinase-like (PK-like)"/>
    <property type="match status" value="1"/>
</dbReference>
<sequence length="93" mass="10852">MSGAVSRGTDYYGAPEARSAEWYSYGVDYWSFAICRFVFMTGILPYAVDPKTEDYLQPLVLDLNRSVLIDAEERDFFSRAHFFLIIIWRLTHL</sequence>
<keyword evidence="2" id="KW-1185">Reference proteome</keyword>
<gene>
    <name evidence="1" type="ORF">DFH07DRAFT_850368</name>
</gene>
<accession>A0AAD7HVP3</accession>
<protein>
    <recommendedName>
        <fullName evidence="3">Protein kinase domain-containing protein</fullName>
    </recommendedName>
</protein>
<dbReference type="Gene3D" id="1.10.510.10">
    <property type="entry name" value="Transferase(Phosphotransferase) domain 1"/>
    <property type="match status" value="1"/>
</dbReference>
<dbReference type="Proteomes" id="UP001215280">
    <property type="component" value="Unassembled WGS sequence"/>
</dbReference>
<dbReference type="InterPro" id="IPR011009">
    <property type="entry name" value="Kinase-like_dom_sf"/>
</dbReference>
<comment type="caution">
    <text evidence="1">The sequence shown here is derived from an EMBL/GenBank/DDBJ whole genome shotgun (WGS) entry which is preliminary data.</text>
</comment>
<dbReference type="EMBL" id="JARJLG010000199">
    <property type="protein sequence ID" value="KAJ7729252.1"/>
    <property type="molecule type" value="Genomic_DNA"/>
</dbReference>
<name>A0AAD7HVP3_9AGAR</name>
<proteinExistence type="predicted"/>
<reference evidence="1" key="1">
    <citation type="submission" date="2023-03" db="EMBL/GenBank/DDBJ databases">
        <title>Massive genome expansion in bonnet fungi (Mycena s.s.) driven by repeated elements and novel gene families across ecological guilds.</title>
        <authorList>
            <consortium name="Lawrence Berkeley National Laboratory"/>
            <person name="Harder C.B."/>
            <person name="Miyauchi S."/>
            <person name="Viragh M."/>
            <person name="Kuo A."/>
            <person name="Thoen E."/>
            <person name="Andreopoulos B."/>
            <person name="Lu D."/>
            <person name="Skrede I."/>
            <person name="Drula E."/>
            <person name="Henrissat B."/>
            <person name="Morin E."/>
            <person name="Kohler A."/>
            <person name="Barry K."/>
            <person name="LaButti K."/>
            <person name="Morin E."/>
            <person name="Salamov A."/>
            <person name="Lipzen A."/>
            <person name="Mereny Z."/>
            <person name="Hegedus B."/>
            <person name="Baldrian P."/>
            <person name="Stursova M."/>
            <person name="Weitz H."/>
            <person name="Taylor A."/>
            <person name="Grigoriev I.V."/>
            <person name="Nagy L.G."/>
            <person name="Martin F."/>
            <person name="Kauserud H."/>
        </authorList>
    </citation>
    <scope>NUCLEOTIDE SEQUENCE</scope>
    <source>
        <strain evidence="1">CBHHK188m</strain>
    </source>
</reference>
<organism evidence="1 2">
    <name type="scientific">Mycena maculata</name>
    <dbReference type="NCBI Taxonomy" id="230809"/>
    <lineage>
        <taxon>Eukaryota</taxon>
        <taxon>Fungi</taxon>
        <taxon>Dikarya</taxon>
        <taxon>Basidiomycota</taxon>
        <taxon>Agaricomycotina</taxon>
        <taxon>Agaricomycetes</taxon>
        <taxon>Agaricomycetidae</taxon>
        <taxon>Agaricales</taxon>
        <taxon>Marasmiineae</taxon>
        <taxon>Mycenaceae</taxon>
        <taxon>Mycena</taxon>
    </lineage>
</organism>